<name>A0A4Q0MMF5_9HYPH</name>
<dbReference type="EMBL" id="RYFI01000003">
    <property type="protein sequence ID" value="RXF74763.1"/>
    <property type="molecule type" value="Genomic_DNA"/>
</dbReference>
<dbReference type="PRINTS" id="PR00313">
    <property type="entry name" value="CABNDNGRPT"/>
</dbReference>
<comment type="subcellular location">
    <subcellularLocation>
        <location evidence="1">Secreted</location>
    </subcellularLocation>
</comment>
<dbReference type="PROSITE" id="PS00330">
    <property type="entry name" value="HEMOLYSIN_CALCIUM"/>
    <property type="match status" value="2"/>
</dbReference>
<reference evidence="3 4" key="1">
    <citation type="submission" date="2018-12" db="EMBL/GenBank/DDBJ databases">
        <title>bacterium Hansschlegelia zhihuaiae S113.</title>
        <authorList>
            <person name="He J."/>
        </authorList>
    </citation>
    <scope>NUCLEOTIDE SEQUENCE [LARGE SCALE GENOMIC DNA]</scope>
    <source>
        <strain evidence="3 4">S 113</strain>
    </source>
</reference>
<organism evidence="3 4">
    <name type="scientific">Hansschlegelia zhihuaiae</name>
    <dbReference type="NCBI Taxonomy" id="405005"/>
    <lineage>
        <taxon>Bacteria</taxon>
        <taxon>Pseudomonadati</taxon>
        <taxon>Pseudomonadota</taxon>
        <taxon>Alphaproteobacteria</taxon>
        <taxon>Hyphomicrobiales</taxon>
        <taxon>Methylopilaceae</taxon>
        <taxon>Hansschlegelia</taxon>
    </lineage>
</organism>
<evidence type="ECO:0000313" key="3">
    <source>
        <dbReference type="EMBL" id="RXF74763.1"/>
    </source>
</evidence>
<dbReference type="GO" id="GO:0005509">
    <property type="term" value="F:calcium ion binding"/>
    <property type="evidence" value="ECO:0007669"/>
    <property type="project" value="InterPro"/>
</dbReference>
<dbReference type="PANTHER" id="PTHR38340">
    <property type="entry name" value="S-LAYER PROTEIN"/>
    <property type="match status" value="1"/>
</dbReference>
<dbReference type="AlphaFoldDB" id="A0A4Q0MMF5"/>
<dbReference type="Proteomes" id="UP000289708">
    <property type="component" value="Unassembled WGS sequence"/>
</dbReference>
<accession>A0A4Q0MMF5</accession>
<dbReference type="InterPro" id="IPR001343">
    <property type="entry name" value="Hemolysn_Ca-bd"/>
</dbReference>
<evidence type="ECO:0000256" key="2">
    <source>
        <dbReference type="ARBA" id="ARBA00022525"/>
    </source>
</evidence>
<gene>
    <name evidence="3" type="ORF">EK403_05135</name>
</gene>
<keyword evidence="4" id="KW-1185">Reference proteome</keyword>
<proteinExistence type="predicted"/>
<dbReference type="InterPro" id="IPR011049">
    <property type="entry name" value="Serralysin-like_metalloprot_C"/>
</dbReference>
<dbReference type="Gene3D" id="2.150.10.10">
    <property type="entry name" value="Serralysin-like metalloprotease, C-terminal"/>
    <property type="match status" value="2"/>
</dbReference>
<evidence type="ECO:0000256" key="1">
    <source>
        <dbReference type="ARBA" id="ARBA00004613"/>
    </source>
</evidence>
<keyword evidence="2" id="KW-0964">Secreted</keyword>
<dbReference type="Pfam" id="PF00353">
    <property type="entry name" value="HemolysinCabind"/>
    <property type="match status" value="5"/>
</dbReference>
<dbReference type="InterPro" id="IPR018511">
    <property type="entry name" value="Hemolysin-typ_Ca-bd_CS"/>
</dbReference>
<dbReference type="OrthoDB" id="8019836at2"/>
<dbReference type="InterPro" id="IPR050557">
    <property type="entry name" value="RTX_toxin/Mannuronan_C5-epim"/>
</dbReference>
<sequence length="580" mass="60866">MVATIDIFEGSDVTTSYQTIYVNVILFGSIIERGDGEITLGLVARPDIGFVPSEDQKQMKIVLRGEGVTFNGEGDVTGGTVKSVDFINKLGLVAQLTGYPMDAQELYEAFQKALEFDFTPVYDILYNRVPYVVNGSRFGDVFGAAALGDTFFGNGGDDVLSGALGDDLIHGGKDDDRLAGGEDDDKVFGEDGNDLARGDAGQDLVDGGAGDDVLTFSAGRDTLKGGTGNDFLNLEEAPSAEPITVDLGKSQIKIGADVSKISSIEGLVGGSTNGGDRYIGDGKDNFFAPQGFDQEIDGKGGHDRLIFYRHDSFFGFATRDTSVTLDASKGVAGVFFEAEAIRFRNIESFAGSHGADTLIGSERDEEFLPLQGWDSVDGGGGIDTLSYELDLVVPDSSATKQGVTVDLAKNKATGTSGETDTIRNFENVTGSTLGDDLSGDKRANELLGLDGADSLTGGNGNDTLDGGLGADGLTGEGGRDVFGFSTALGAGNVDQIVKFSVKDDTIELDRSVFKGLKTGGLDADAFVIAKAAKDDEDRVIYDARSGALLFDADGKGGDDAVKFAELDRNLALTEKDFVVV</sequence>
<dbReference type="SUPFAM" id="SSF51120">
    <property type="entry name" value="beta-Roll"/>
    <property type="match status" value="3"/>
</dbReference>
<dbReference type="GO" id="GO:0005576">
    <property type="term" value="C:extracellular region"/>
    <property type="evidence" value="ECO:0007669"/>
    <property type="project" value="UniProtKB-SubCell"/>
</dbReference>
<evidence type="ECO:0000313" key="4">
    <source>
        <dbReference type="Proteomes" id="UP000289708"/>
    </source>
</evidence>
<dbReference type="RefSeq" id="WP_128776414.1">
    <property type="nucleotide sequence ID" value="NZ_RYFI01000003.1"/>
</dbReference>
<dbReference type="PANTHER" id="PTHR38340:SF1">
    <property type="entry name" value="S-LAYER PROTEIN"/>
    <property type="match status" value="1"/>
</dbReference>
<protein>
    <submittedName>
        <fullName evidence="3">Calcium-binding protein</fullName>
    </submittedName>
</protein>
<comment type="caution">
    <text evidence="3">The sequence shown here is derived from an EMBL/GenBank/DDBJ whole genome shotgun (WGS) entry which is preliminary data.</text>
</comment>